<comment type="subcellular location">
    <subcellularLocation>
        <location evidence="9">Cytoplasm</location>
    </subcellularLocation>
</comment>
<keyword evidence="6 9" id="KW-0067">ATP-binding</keyword>
<comment type="similarity">
    <text evidence="9">Belongs to the dethiobiotin synthetase family.</text>
</comment>
<dbReference type="PIRSF" id="PIRSF006755">
    <property type="entry name" value="DTB_synth"/>
    <property type="match status" value="1"/>
</dbReference>
<dbReference type="RefSeq" id="WP_069811031.1">
    <property type="nucleotide sequence ID" value="NZ_CP017305.1"/>
</dbReference>
<dbReference type="GO" id="GO:0000287">
    <property type="term" value="F:magnesium ion binding"/>
    <property type="evidence" value="ECO:0007669"/>
    <property type="project" value="UniProtKB-UniRule"/>
</dbReference>
<comment type="subunit">
    <text evidence="9">Homodimer.</text>
</comment>
<dbReference type="GO" id="GO:0005524">
    <property type="term" value="F:ATP binding"/>
    <property type="evidence" value="ECO:0007669"/>
    <property type="project" value="UniProtKB-UniRule"/>
</dbReference>
<dbReference type="Gene3D" id="3.40.50.300">
    <property type="entry name" value="P-loop containing nucleotide triphosphate hydrolases"/>
    <property type="match status" value="1"/>
</dbReference>
<keyword evidence="4 9" id="KW-0547">Nucleotide-binding</keyword>
<keyword evidence="3 9" id="KW-0479">Metal-binding</keyword>
<dbReference type="EC" id="6.3.3.3" evidence="9"/>
<feature type="binding site" evidence="9">
    <location>
        <begin position="176"/>
        <end position="177"/>
    </location>
    <ligand>
        <name>ATP</name>
        <dbReference type="ChEBI" id="CHEBI:30616"/>
    </ligand>
</feature>
<dbReference type="Pfam" id="PF13500">
    <property type="entry name" value="AAA_26"/>
    <property type="match status" value="1"/>
</dbReference>
<keyword evidence="5 9" id="KW-0093">Biotin biosynthesis</keyword>
<dbReference type="SUPFAM" id="SSF52540">
    <property type="entry name" value="P-loop containing nucleoside triphosphate hydrolases"/>
    <property type="match status" value="1"/>
</dbReference>
<evidence type="ECO:0000256" key="9">
    <source>
        <dbReference type="HAMAP-Rule" id="MF_00336"/>
    </source>
</evidence>
<evidence type="ECO:0000256" key="3">
    <source>
        <dbReference type="ARBA" id="ARBA00022723"/>
    </source>
</evidence>
<comment type="catalytic activity">
    <reaction evidence="9">
        <text>(7R,8S)-7,8-diammoniononanoate + CO2 + ATP = (4R,5S)-dethiobiotin + ADP + phosphate + 3 H(+)</text>
        <dbReference type="Rhea" id="RHEA:15805"/>
        <dbReference type="ChEBI" id="CHEBI:15378"/>
        <dbReference type="ChEBI" id="CHEBI:16526"/>
        <dbReference type="ChEBI" id="CHEBI:30616"/>
        <dbReference type="ChEBI" id="CHEBI:43474"/>
        <dbReference type="ChEBI" id="CHEBI:149469"/>
        <dbReference type="ChEBI" id="CHEBI:149473"/>
        <dbReference type="ChEBI" id="CHEBI:456216"/>
        <dbReference type="EC" id="6.3.3.3"/>
    </reaction>
</comment>
<feature type="active site" evidence="9">
    <location>
        <position position="39"/>
    </location>
</feature>
<feature type="binding site" evidence="9">
    <location>
        <position position="51"/>
    </location>
    <ligand>
        <name>ATP</name>
        <dbReference type="ChEBI" id="CHEBI:30616"/>
    </ligand>
</feature>
<evidence type="ECO:0000256" key="2">
    <source>
        <dbReference type="ARBA" id="ARBA00022598"/>
    </source>
</evidence>
<evidence type="ECO:0000256" key="5">
    <source>
        <dbReference type="ARBA" id="ARBA00022756"/>
    </source>
</evidence>
<dbReference type="EMBL" id="CP017305">
    <property type="protein sequence ID" value="AOS84841.1"/>
    <property type="molecule type" value="Genomic_DNA"/>
</dbReference>
<dbReference type="Proteomes" id="UP000095185">
    <property type="component" value="Chromosome"/>
</dbReference>
<dbReference type="GO" id="GO:0005829">
    <property type="term" value="C:cytosol"/>
    <property type="evidence" value="ECO:0007669"/>
    <property type="project" value="TreeGrafter"/>
</dbReference>
<evidence type="ECO:0000256" key="8">
    <source>
        <dbReference type="ARBA" id="ARBA00047386"/>
    </source>
</evidence>
<comment type="caution">
    <text evidence="9">Lacks conserved residue(s) required for the propagation of feature annotation.</text>
</comment>
<dbReference type="InterPro" id="IPR027417">
    <property type="entry name" value="P-loop_NTPase"/>
</dbReference>
<comment type="pathway">
    <text evidence="9">Cofactor biosynthesis; biotin biosynthesis; biotin from 7,8-diaminononanoate: step 1/2.</text>
</comment>
<keyword evidence="2 9" id="KW-0436">Ligase</keyword>
<organism evidence="10 11">
    <name type="scientific">Chlorobaculum limnaeum</name>
    <dbReference type="NCBI Taxonomy" id="274537"/>
    <lineage>
        <taxon>Bacteria</taxon>
        <taxon>Pseudomonadati</taxon>
        <taxon>Chlorobiota</taxon>
        <taxon>Chlorobiia</taxon>
        <taxon>Chlorobiales</taxon>
        <taxon>Chlorobiaceae</taxon>
        <taxon>Chlorobaculum</taxon>
    </lineage>
</organism>
<dbReference type="HAMAP" id="MF_00336">
    <property type="entry name" value="BioD"/>
    <property type="match status" value="1"/>
</dbReference>
<protein>
    <recommendedName>
        <fullName evidence="9">ATP-dependent dethiobiotin synthetase BioD</fullName>
        <ecNumber evidence="9">6.3.3.3</ecNumber>
    </recommendedName>
    <alternativeName>
        <fullName evidence="9">DTB synthetase</fullName>
        <shortName evidence="9">DTBS</shortName>
    </alternativeName>
    <alternativeName>
        <fullName evidence="9">Dethiobiotin synthase</fullName>
    </alternativeName>
</protein>
<feature type="binding site" evidence="9">
    <location>
        <begin position="14"/>
        <end position="19"/>
    </location>
    <ligand>
        <name>ATP</name>
        <dbReference type="ChEBI" id="CHEBI:30616"/>
    </ligand>
</feature>
<evidence type="ECO:0000313" key="11">
    <source>
        <dbReference type="Proteomes" id="UP000095185"/>
    </source>
</evidence>
<dbReference type="PANTHER" id="PTHR43210:SF2">
    <property type="entry name" value="ATP-DEPENDENT DETHIOBIOTIN SYNTHETASE BIOD 2"/>
    <property type="match status" value="1"/>
</dbReference>
<keyword evidence="7 9" id="KW-0460">Magnesium</keyword>
<accession>A0A1D8D2Q7</accession>
<evidence type="ECO:0000313" key="10">
    <source>
        <dbReference type="EMBL" id="AOS84841.1"/>
    </source>
</evidence>
<dbReference type="InterPro" id="IPR004472">
    <property type="entry name" value="DTB_synth_BioD"/>
</dbReference>
<evidence type="ECO:0000256" key="6">
    <source>
        <dbReference type="ARBA" id="ARBA00022840"/>
    </source>
</evidence>
<comment type="cofactor">
    <cofactor evidence="9">
        <name>Mg(2+)</name>
        <dbReference type="ChEBI" id="CHEBI:18420"/>
    </cofactor>
</comment>
<sequence>MRGQVLAISGIDTGIGKTVATGLLARRFTETGVRTITQKIAQTGCEGIAEDIAAHRELMGIPLQEVDLDGTTCPYLFRFPASPHLAAALEGREIDFMAIRRSTFKLQKLFDLVLLEGVGGLLVPLTPELLFADYVRDAGYGLMLVSSSRLGSINQTLLSLEACAARRIPLRGVIYNRFDEGCGAAIAEDTRKVIAAALKRYSFDAAPVIDLDANGLATEASDLRRILNPPGR</sequence>
<evidence type="ECO:0000256" key="7">
    <source>
        <dbReference type="ARBA" id="ARBA00022842"/>
    </source>
</evidence>
<feature type="binding site" evidence="9">
    <location>
        <position position="18"/>
    </location>
    <ligand>
        <name>Mg(2+)</name>
        <dbReference type="ChEBI" id="CHEBI:18420"/>
    </ligand>
</feature>
<feature type="binding site" evidence="9">
    <location>
        <position position="43"/>
    </location>
    <ligand>
        <name>substrate</name>
    </ligand>
</feature>
<reference evidence="10" key="1">
    <citation type="submission" date="2016-09" db="EMBL/GenBank/DDBJ databases">
        <title>Genome sequence of Chlorobaculum limnaeum.</title>
        <authorList>
            <person name="Liu Z."/>
            <person name="Tank M."/>
            <person name="Bryant D.A."/>
        </authorList>
    </citation>
    <scope>NUCLEOTIDE SEQUENCE [LARGE SCALE GENOMIC DNA]</scope>
    <source>
        <strain evidence="10">DSM 1677</strain>
    </source>
</reference>
<dbReference type="STRING" id="274537.BIU88_12315"/>
<keyword evidence="1 9" id="KW-0963">Cytoplasm</keyword>
<proteinExistence type="inferred from homology"/>
<gene>
    <name evidence="9" type="primary">bioD</name>
    <name evidence="10" type="ORF">BIU88_12315</name>
</gene>
<evidence type="ECO:0000256" key="1">
    <source>
        <dbReference type="ARBA" id="ARBA00022490"/>
    </source>
</evidence>
<feature type="binding site" evidence="9">
    <location>
        <begin position="116"/>
        <end position="119"/>
    </location>
    <ligand>
        <name>ATP</name>
        <dbReference type="ChEBI" id="CHEBI:30616"/>
    </ligand>
</feature>
<dbReference type="GO" id="GO:0004141">
    <property type="term" value="F:dethiobiotin synthase activity"/>
    <property type="evidence" value="ECO:0007669"/>
    <property type="project" value="UniProtKB-UniRule"/>
</dbReference>
<dbReference type="NCBIfam" id="TIGR00347">
    <property type="entry name" value="bioD"/>
    <property type="match status" value="1"/>
</dbReference>
<dbReference type="CDD" id="cd03109">
    <property type="entry name" value="DTBS"/>
    <property type="match status" value="1"/>
</dbReference>
<feature type="binding site" evidence="9">
    <location>
        <position position="51"/>
    </location>
    <ligand>
        <name>Mg(2+)</name>
        <dbReference type="ChEBI" id="CHEBI:18420"/>
    </ligand>
</feature>
<dbReference type="GO" id="GO:0009102">
    <property type="term" value="P:biotin biosynthetic process"/>
    <property type="evidence" value="ECO:0007669"/>
    <property type="project" value="UniProtKB-UniRule"/>
</dbReference>
<evidence type="ECO:0000256" key="4">
    <source>
        <dbReference type="ARBA" id="ARBA00022741"/>
    </source>
</evidence>
<dbReference type="AlphaFoldDB" id="A0A1D8D2Q7"/>
<comment type="function">
    <text evidence="9">Catalyzes a mechanistically unusual reaction, the ATP-dependent insertion of CO2 between the N7 and N8 nitrogen atoms of 7,8-diaminopelargonic acid (DAPA, also called 7,8-diammoniononanoate) to form a ureido ring.</text>
</comment>
<comment type="catalytic activity">
    <reaction evidence="8">
        <text>(7R,8S)-8-amino-7-(carboxyamino)nonanoate + ATP = (4R,5S)-dethiobiotin + ADP + phosphate + H(+)</text>
        <dbReference type="Rhea" id="RHEA:63684"/>
        <dbReference type="ChEBI" id="CHEBI:15378"/>
        <dbReference type="ChEBI" id="CHEBI:30616"/>
        <dbReference type="ChEBI" id="CHEBI:43474"/>
        <dbReference type="ChEBI" id="CHEBI:149470"/>
        <dbReference type="ChEBI" id="CHEBI:149473"/>
        <dbReference type="ChEBI" id="CHEBI:456216"/>
    </reaction>
</comment>
<dbReference type="PANTHER" id="PTHR43210">
    <property type="entry name" value="DETHIOBIOTIN SYNTHETASE"/>
    <property type="match status" value="1"/>
</dbReference>
<dbReference type="KEGG" id="clz:BIU88_12315"/>
<name>A0A1D8D2Q7_CHLLM</name>
<dbReference type="UniPathway" id="UPA00078">
    <property type="reaction ID" value="UER00161"/>
</dbReference>
<keyword evidence="11" id="KW-1185">Reference proteome</keyword>
<feature type="binding site" evidence="9">
    <location>
        <position position="116"/>
    </location>
    <ligand>
        <name>Mg(2+)</name>
        <dbReference type="ChEBI" id="CHEBI:18420"/>
    </ligand>
</feature>